<sequence>MLRLDDVSVGFGGDRLALDGISLALRANEILGVVGETGAGKSLLAQAILGLLPKGGRLLKGDITYGGKSVSGMSRSEMRQFRGGDIAIIGTNAKSLLDPVVPVGKQIARVARAHSRMSRPEARAAAIALLQDVGITNAEERAAAYPHELSGGMAQRVVIAMALVANPKVLLADDATLGLDATVQAQVLDNLVRRCRERGMAAILITHDLGIVRHYCDRVAVMRGGKLIETGSVEAFLERPAMDYSRELVAAARARPAMRSPERNDRQRNLLDVRDLTMHFATSGNAGPIRAVDGVSFSIARGETLALVGESGSGKTTTGQCILRLLNSTNGRIFFDGTDVSDMSERQFRPLRRRIQMVFQEPYVALNPRWRVADLLSEPFRLLDPMTRGERARRVAQLLEAVHIDPAFAGRYPHELTAGEQKRVGVARALATTPDFVVFDEPTTALDIRVRAQIIDLIRDLQTRMSLSALFITHDLNSVRSLAHKVAVMHLGKIVEYGETERIFETPSEAYTKKLLAAELSIDQKAAG</sequence>
<accession>A0A9X3E1K0</accession>
<dbReference type="PROSITE" id="PS50893">
    <property type="entry name" value="ABC_TRANSPORTER_2"/>
    <property type="match status" value="2"/>
</dbReference>
<comment type="similarity">
    <text evidence="2">Belongs to the ABC transporter superfamily.</text>
</comment>
<dbReference type="EMBL" id="JAPKNK010000004">
    <property type="protein sequence ID" value="MCX5569895.1"/>
    <property type="molecule type" value="Genomic_DNA"/>
</dbReference>
<dbReference type="InterPro" id="IPR013563">
    <property type="entry name" value="Oligopep_ABC_C"/>
</dbReference>
<dbReference type="AlphaFoldDB" id="A0A9X3E1K0"/>
<dbReference type="RefSeq" id="WP_266338864.1">
    <property type="nucleotide sequence ID" value="NZ_JAPKNK010000004.1"/>
</dbReference>
<dbReference type="GO" id="GO:0005524">
    <property type="term" value="F:ATP binding"/>
    <property type="evidence" value="ECO:0007669"/>
    <property type="project" value="UniProtKB-KW"/>
</dbReference>
<comment type="caution">
    <text evidence="9">The sequence shown here is derived from an EMBL/GenBank/DDBJ whole genome shotgun (WGS) entry which is preliminary data.</text>
</comment>
<evidence type="ECO:0000256" key="1">
    <source>
        <dbReference type="ARBA" id="ARBA00004417"/>
    </source>
</evidence>
<dbReference type="PANTHER" id="PTHR43297:SF2">
    <property type="entry name" value="DIPEPTIDE TRANSPORT ATP-BINDING PROTEIN DPPD"/>
    <property type="match status" value="1"/>
</dbReference>
<organism evidence="9 10">
    <name type="scientific">Kaistia nematophila</name>
    <dbReference type="NCBI Taxonomy" id="2994654"/>
    <lineage>
        <taxon>Bacteria</taxon>
        <taxon>Pseudomonadati</taxon>
        <taxon>Pseudomonadota</taxon>
        <taxon>Alphaproteobacteria</taxon>
        <taxon>Hyphomicrobiales</taxon>
        <taxon>Kaistiaceae</taxon>
        <taxon>Kaistia</taxon>
    </lineage>
</organism>
<dbReference type="SUPFAM" id="SSF52540">
    <property type="entry name" value="P-loop containing nucleoside triphosphate hydrolases"/>
    <property type="match status" value="2"/>
</dbReference>
<dbReference type="Proteomes" id="UP001144805">
    <property type="component" value="Unassembled WGS sequence"/>
</dbReference>
<evidence type="ECO:0000259" key="8">
    <source>
        <dbReference type="PROSITE" id="PS50893"/>
    </source>
</evidence>
<evidence type="ECO:0000313" key="10">
    <source>
        <dbReference type="Proteomes" id="UP001144805"/>
    </source>
</evidence>
<dbReference type="GO" id="GO:0015833">
    <property type="term" value="P:peptide transport"/>
    <property type="evidence" value="ECO:0007669"/>
    <property type="project" value="InterPro"/>
</dbReference>
<keyword evidence="5" id="KW-0547">Nucleotide-binding</keyword>
<keyword evidence="4" id="KW-1003">Cell membrane</keyword>
<dbReference type="GO" id="GO:0016887">
    <property type="term" value="F:ATP hydrolysis activity"/>
    <property type="evidence" value="ECO:0007669"/>
    <property type="project" value="InterPro"/>
</dbReference>
<evidence type="ECO:0000256" key="3">
    <source>
        <dbReference type="ARBA" id="ARBA00022448"/>
    </source>
</evidence>
<dbReference type="InterPro" id="IPR027417">
    <property type="entry name" value="P-loop_NTPase"/>
</dbReference>
<dbReference type="InterPro" id="IPR017871">
    <property type="entry name" value="ABC_transporter-like_CS"/>
</dbReference>
<comment type="subcellular location">
    <subcellularLocation>
        <location evidence="1">Cell inner membrane</location>
        <topology evidence="1">Peripheral membrane protein</topology>
    </subcellularLocation>
</comment>
<dbReference type="SMART" id="SM00382">
    <property type="entry name" value="AAA"/>
    <property type="match status" value="2"/>
</dbReference>
<keyword evidence="6 9" id="KW-0067">ATP-binding</keyword>
<dbReference type="PANTHER" id="PTHR43297">
    <property type="entry name" value="OLIGOPEPTIDE TRANSPORT ATP-BINDING PROTEIN APPD"/>
    <property type="match status" value="1"/>
</dbReference>
<dbReference type="InterPro" id="IPR050388">
    <property type="entry name" value="ABC_Ni/Peptide_Import"/>
</dbReference>
<reference evidence="9" key="1">
    <citation type="submission" date="2022-11" db="EMBL/GenBank/DDBJ databases">
        <title>Biodiversity and phylogenetic relationships of bacteria.</title>
        <authorList>
            <person name="Machado R.A.R."/>
            <person name="Bhat A."/>
            <person name="Loulou A."/>
            <person name="Kallel S."/>
        </authorList>
    </citation>
    <scope>NUCLEOTIDE SEQUENCE</scope>
    <source>
        <strain evidence="9">K-TC2</strain>
    </source>
</reference>
<dbReference type="GO" id="GO:0005886">
    <property type="term" value="C:plasma membrane"/>
    <property type="evidence" value="ECO:0007669"/>
    <property type="project" value="UniProtKB-SubCell"/>
</dbReference>
<dbReference type="CDD" id="cd03257">
    <property type="entry name" value="ABC_NikE_OppD_transporters"/>
    <property type="match status" value="2"/>
</dbReference>
<evidence type="ECO:0000256" key="4">
    <source>
        <dbReference type="ARBA" id="ARBA00022475"/>
    </source>
</evidence>
<dbReference type="Pfam" id="PF00005">
    <property type="entry name" value="ABC_tran"/>
    <property type="match status" value="2"/>
</dbReference>
<evidence type="ECO:0000256" key="2">
    <source>
        <dbReference type="ARBA" id="ARBA00005417"/>
    </source>
</evidence>
<dbReference type="InterPro" id="IPR003593">
    <property type="entry name" value="AAA+_ATPase"/>
</dbReference>
<protein>
    <submittedName>
        <fullName evidence="9">ABC transporter ATP-binding protein</fullName>
    </submittedName>
</protein>
<gene>
    <name evidence="9" type="ORF">OSH07_11880</name>
</gene>
<evidence type="ECO:0000256" key="6">
    <source>
        <dbReference type="ARBA" id="ARBA00022840"/>
    </source>
</evidence>
<keyword evidence="10" id="KW-1185">Reference proteome</keyword>
<dbReference type="Pfam" id="PF08352">
    <property type="entry name" value="oligo_HPY"/>
    <property type="match status" value="1"/>
</dbReference>
<feature type="domain" description="ABC transporter" evidence="8">
    <location>
        <begin position="2"/>
        <end position="249"/>
    </location>
</feature>
<dbReference type="Gene3D" id="3.40.50.300">
    <property type="entry name" value="P-loop containing nucleotide triphosphate hydrolases"/>
    <property type="match status" value="2"/>
</dbReference>
<feature type="domain" description="ABC transporter" evidence="8">
    <location>
        <begin position="271"/>
        <end position="516"/>
    </location>
</feature>
<keyword evidence="7" id="KW-0472">Membrane</keyword>
<name>A0A9X3E1K0_9HYPH</name>
<proteinExistence type="inferred from homology"/>
<dbReference type="PROSITE" id="PS00211">
    <property type="entry name" value="ABC_TRANSPORTER_1"/>
    <property type="match status" value="1"/>
</dbReference>
<keyword evidence="3" id="KW-0813">Transport</keyword>
<evidence type="ECO:0000256" key="5">
    <source>
        <dbReference type="ARBA" id="ARBA00022741"/>
    </source>
</evidence>
<dbReference type="InterPro" id="IPR003439">
    <property type="entry name" value="ABC_transporter-like_ATP-bd"/>
</dbReference>
<evidence type="ECO:0000256" key="7">
    <source>
        <dbReference type="ARBA" id="ARBA00023136"/>
    </source>
</evidence>
<evidence type="ECO:0000313" key="9">
    <source>
        <dbReference type="EMBL" id="MCX5569895.1"/>
    </source>
</evidence>